<dbReference type="AlphaFoldDB" id="A0A1J4JHL4"/>
<dbReference type="GeneID" id="94844657"/>
<accession>A0A1J4JHL4</accession>
<proteinExistence type="predicted"/>
<comment type="caution">
    <text evidence="1">The sequence shown here is derived from an EMBL/GenBank/DDBJ whole genome shotgun (WGS) entry which is preliminary data.</text>
</comment>
<dbReference type="EMBL" id="MLAK01001043">
    <property type="protein sequence ID" value="OHS98642.1"/>
    <property type="molecule type" value="Genomic_DNA"/>
</dbReference>
<evidence type="ECO:0008006" key="3">
    <source>
        <dbReference type="Google" id="ProtNLM"/>
    </source>
</evidence>
<dbReference type="RefSeq" id="XP_068351779.1">
    <property type="nucleotide sequence ID" value="XM_068509953.1"/>
</dbReference>
<reference evidence="1" key="1">
    <citation type="submission" date="2016-10" db="EMBL/GenBank/DDBJ databases">
        <authorList>
            <person name="Benchimol M."/>
            <person name="Almeida L.G."/>
            <person name="Vasconcelos A.T."/>
            <person name="Perreira-Neves A."/>
            <person name="Rosa I.A."/>
            <person name="Tasca T."/>
            <person name="Bogo M.R."/>
            <person name="de Souza W."/>
        </authorList>
    </citation>
    <scope>NUCLEOTIDE SEQUENCE [LARGE SCALE GENOMIC DNA]</scope>
    <source>
        <strain evidence="1">K</strain>
    </source>
</reference>
<organism evidence="1 2">
    <name type="scientific">Tritrichomonas foetus</name>
    <dbReference type="NCBI Taxonomy" id="1144522"/>
    <lineage>
        <taxon>Eukaryota</taxon>
        <taxon>Metamonada</taxon>
        <taxon>Parabasalia</taxon>
        <taxon>Tritrichomonadida</taxon>
        <taxon>Tritrichomonadidae</taxon>
        <taxon>Tritrichomonas</taxon>
    </lineage>
</organism>
<sequence length="583" mass="65682">MACEALTALGAILTDPNCSLADILTCEETVSLLKKGNQSVLSYFSDERNAVLLAAACLTSSKTKSIISWLQYRIGDEGFEKILNFDKINNSAIYIYMNCLPPSFYNVLSRSQLFLELCLFFMSSEECGDSRTFGIFSRMILKIMKWDVPLLFSPIHNDASSMMVSKAPIHNAAQSFFVELLKNYPETLPHSTIMVKLSTLTVEDELKKIFFCQFNTNPEHTNILPQANILNAIKQMKVLNDPSSNLYSLSSDDSLDSLSLIKQNQYNEIQPSSDDRSIRDEILEENFISKLKSYSLNAAFTIVDVYKNLQKDSPITCQFENPTVLNNILKAAVNVNSNALAADLINIVVSVTKNNRKLMESLDIPLSLKMISGNTNNINDKTIASIELFSYHISELFTLFFESQKLQNKLINIYIRSPIISSTKKKENLQDIAKVDGFLDNLIDHFYTQKKWTSQCLILSSELLSTPLNLPSKFASFLKEELKDKIDIMNKSFGGNLPQSSSDDDTPFSSSSFFDSRKSYNRMVKVMPKSFMFDENDDDEIIEIVPSFNLKGASTVSNKSHGVIELIDDSCEYVSGDEFEIDI</sequence>
<evidence type="ECO:0000313" key="1">
    <source>
        <dbReference type="EMBL" id="OHS98642.1"/>
    </source>
</evidence>
<protein>
    <recommendedName>
        <fullName evidence="3">Pre-rRNA-processing protein RIX1</fullName>
    </recommendedName>
</protein>
<dbReference type="VEuPathDB" id="TrichDB:TRFO_34922"/>
<dbReference type="Proteomes" id="UP000179807">
    <property type="component" value="Unassembled WGS sequence"/>
</dbReference>
<keyword evidence="2" id="KW-1185">Reference proteome</keyword>
<gene>
    <name evidence="1" type="ORF">TRFO_34922</name>
</gene>
<evidence type="ECO:0000313" key="2">
    <source>
        <dbReference type="Proteomes" id="UP000179807"/>
    </source>
</evidence>
<name>A0A1J4JHL4_9EUKA</name>